<accession>T1JNM2</accession>
<dbReference type="EMBL" id="JH431644">
    <property type="status" value="NOT_ANNOTATED_CDS"/>
    <property type="molecule type" value="Genomic_DNA"/>
</dbReference>
<feature type="transmembrane region" description="Helical" evidence="1">
    <location>
        <begin position="7"/>
        <end position="27"/>
    </location>
</feature>
<name>T1JNM2_STRMM</name>
<sequence length="78" mass="8788">MFDLFAVLLYSVSGCCSIYYYSIFITASKFQAAGIAFGVMAIMTSIVYLVDVFLPYKDRVPSPAAIRRFAQKNLVVWK</sequence>
<evidence type="ECO:0000256" key="1">
    <source>
        <dbReference type="SAM" id="Phobius"/>
    </source>
</evidence>
<keyword evidence="1" id="KW-0472">Membrane</keyword>
<dbReference type="EnsemblMetazoa" id="SMAR015451-RA">
    <property type="protein sequence ID" value="SMAR015451-PA"/>
    <property type="gene ID" value="SMAR015451"/>
</dbReference>
<evidence type="ECO:0000313" key="3">
    <source>
        <dbReference type="Proteomes" id="UP000014500"/>
    </source>
</evidence>
<keyword evidence="1" id="KW-0812">Transmembrane</keyword>
<proteinExistence type="predicted"/>
<dbReference type="HOGENOM" id="CLU_2625120_0_0_1"/>
<evidence type="ECO:0000313" key="2">
    <source>
        <dbReference type="EnsemblMetazoa" id="SMAR015451-PA"/>
    </source>
</evidence>
<keyword evidence="3" id="KW-1185">Reference proteome</keyword>
<protein>
    <submittedName>
        <fullName evidence="2">Uncharacterized protein</fullName>
    </submittedName>
</protein>
<keyword evidence="1" id="KW-1133">Transmembrane helix</keyword>
<dbReference type="AlphaFoldDB" id="T1JNM2"/>
<feature type="transmembrane region" description="Helical" evidence="1">
    <location>
        <begin position="33"/>
        <end position="54"/>
    </location>
</feature>
<reference evidence="2" key="2">
    <citation type="submission" date="2015-02" db="UniProtKB">
        <authorList>
            <consortium name="EnsemblMetazoa"/>
        </authorList>
    </citation>
    <scope>IDENTIFICATION</scope>
</reference>
<reference evidence="3" key="1">
    <citation type="submission" date="2011-05" db="EMBL/GenBank/DDBJ databases">
        <authorList>
            <person name="Richards S.R."/>
            <person name="Qu J."/>
            <person name="Jiang H."/>
            <person name="Jhangiani S.N."/>
            <person name="Agravi P."/>
            <person name="Goodspeed R."/>
            <person name="Gross S."/>
            <person name="Mandapat C."/>
            <person name="Jackson L."/>
            <person name="Mathew T."/>
            <person name="Pu L."/>
            <person name="Thornton R."/>
            <person name="Saada N."/>
            <person name="Wilczek-Boney K.B."/>
            <person name="Lee S."/>
            <person name="Kovar C."/>
            <person name="Wu Y."/>
            <person name="Scherer S.E."/>
            <person name="Worley K.C."/>
            <person name="Muzny D.M."/>
            <person name="Gibbs R."/>
        </authorList>
    </citation>
    <scope>NUCLEOTIDE SEQUENCE</scope>
    <source>
        <strain evidence="3">Brora</strain>
    </source>
</reference>
<dbReference type="Proteomes" id="UP000014500">
    <property type="component" value="Unassembled WGS sequence"/>
</dbReference>
<organism evidence="2 3">
    <name type="scientific">Strigamia maritima</name>
    <name type="common">European centipede</name>
    <name type="synonym">Geophilus maritimus</name>
    <dbReference type="NCBI Taxonomy" id="126957"/>
    <lineage>
        <taxon>Eukaryota</taxon>
        <taxon>Metazoa</taxon>
        <taxon>Ecdysozoa</taxon>
        <taxon>Arthropoda</taxon>
        <taxon>Myriapoda</taxon>
        <taxon>Chilopoda</taxon>
        <taxon>Pleurostigmophora</taxon>
        <taxon>Geophilomorpha</taxon>
        <taxon>Linotaeniidae</taxon>
        <taxon>Strigamia</taxon>
    </lineage>
</organism>